<name>A0A672PNV6_SINGR</name>
<reference evidence="2" key="1">
    <citation type="submission" date="2025-08" db="UniProtKB">
        <authorList>
            <consortium name="Ensembl"/>
        </authorList>
    </citation>
    <scope>IDENTIFICATION</scope>
</reference>
<feature type="region of interest" description="Disordered" evidence="1">
    <location>
        <begin position="62"/>
        <end position="84"/>
    </location>
</feature>
<sequence length="118" mass="13775">MNHSKRKRCTVDIYRYNISTLPSSFHFRVPTPYLTYPHPQTPCQTLSPAPPAIGTWTYRSREPQRDRVRGPSPEIQHRQRTQTSLTRLQGEHTDNLKLVLYSGRSPGRLSYINNRLPM</sequence>
<dbReference type="Proteomes" id="UP000472262">
    <property type="component" value="Unassembled WGS sequence"/>
</dbReference>
<protein>
    <submittedName>
        <fullName evidence="2">Uncharacterized protein</fullName>
    </submittedName>
</protein>
<evidence type="ECO:0000313" key="2">
    <source>
        <dbReference type="Ensembl" id="ENSSGRP00000064782.1"/>
    </source>
</evidence>
<dbReference type="InParanoid" id="A0A672PNV6"/>
<reference evidence="2" key="2">
    <citation type="submission" date="2025-09" db="UniProtKB">
        <authorList>
            <consortium name="Ensembl"/>
        </authorList>
    </citation>
    <scope>IDENTIFICATION</scope>
</reference>
<keyword evidence="3" id="KW-1185">Reference proteome</keyword>
<proteinExistence type="predicted"/>
<evidence type="ECO:0000256" key="1">
    <source>
        <dbReference type="SAM" id="MobiDB-lite"/>
    </source>
</evidence>
<dbReference type="Ensembl" id="ENSSGRT00000069072.1">
    <property type="protein sequence ID" value="ENSSGRP00000064782.1"/>
    <property type="gene ID" value="ENSSGRG00000033386.1"/>
</dbReference>
<accession>A0A672PNV6</accession>
<dbReference type="AlphaFoldDB" id="A0A672PNV6"/>
<organism evidence="2 3">
    <name type="scientific">Sinocyclocheilus grahami</name>
    <name type="common">Dianchi golden-line fish</name>
    <name type="synonym">Barbus grahami</name>
    <dbReference type="NCBI Taxonomy" id="75366"/>
    <lineage>
        <taxon>Eukaryota</taxon>
        <taxon>Metazoa</taxon>
        <taxon>Chordata</taxon>
        <taxon>Craniata</taxon>
        <taxon>Vertebrata</taxon>
        <taxon>Euteleostomi</taxon>
        <taxon>Actinopterygii</taxon>
        <taxon>Neopterygii</taxon>
        <taxon>Teleostei</taxon>
        <taxon>Ostariophysi</taxon>
        <taxon>Cypriniformes</taxon>
        <taxon>Cyprinidae</taxon>
        <taxon>Cyprininae</taxon>
        <taxon>Sinocyclocheilus</taxon>
    </lineage>
</organism>
<evidence type="ECO:0000313" key="3">
    <source>
        <dbReference type="Proteomes" id="UP000472262"/>
    </source>
</evidence>